<organism evidence="2">
    <name type="scientific">Tanacetum cinerariifolium</name>
    <name type="common">Dalmatian daisy</name>
    <name type="synonym">Chrysanthemum cinerariifolium</name>
    <dbReference type="NCBI Taxonomy" id="118510"/>
    <lineage>
        <taxon>Eukaryota</taxon>
        <taxon>Viridiplantae</taxon>
        <taxon>Streptophyta</taxon>
        <taxon>Embryophyta</taxon>
        <taxon>Tracheophyta</taxon>
        <taxon>Spermatophyta</taxon>
        <taxon>Magnoliopsida</taxon>
        <taxon>eudicotyledons</taxon>
        <taxon>Gunneridae</taxon>
        <taxon>Pentapetalae</taxon>
        <taxon>asterids</taxon>
        <taxon>campanulids</taxon>
        <taxon>Asterales</taxon>
        <taxon>Asteraceae</taxon>
        <taxon>Asteroideae</taxon>
        <taxon>Anthemideae</taxon>
        <taxon>Anthemidinae</taxon>
        <taxon>Tanacetum</taxon>
    </lineage>
</organism>
<feature type="region of interest" description="Disordered" evidence="1">
    <location>
        <begin position="72"/>
        <end position="112"/>
    </location>
</feature>
<dbReference type="EMBL" id="BKCJ011407685">
    <property type="protein sequence ID" value="GFD30801.1"/>
    <property type="molecule type" value="Genomic_DNA"/>
</dbReference>
<comment type="caution">
    <text evidence="2">The sequence shown here is derived from an EMBL/GenBank/DDBJ whole genome shotgun (WGS) entry which is preliminary data.</text>
</comment>
<reference evidence="2" key="1">
    <citation type="journal article" date="2019" name="Sci. Rep.">
        <title>Draft genome of Tanacetum cinerariifolium, the natural source of mosquito coil.</title>
        <authorList>
            <person name="Yamashiro T."/>
            <person name="Shiraishi A."/>
            <person name="Satake H."/>
            <person name="Nakayama K."/>
        </authorList>
    </citation>
    <scope>NUCLEOTIDE SEQUENCE</scope>
</reference>
<evidence type="ECO:0000313" key="2">
    <source>
        <dbReference type="EMBL" id="GFD30801.1"/>
    </source>
</evidence>
<proteinExistence type="predicted"/>
<feature type="non-terminal residue" evidence="2">
    <location>
        <position position="1"/>
    </location>
</feature>
<gene>
    <name evidence="2" type="ORF">Tci_902770</name>
</gene>
<evidence type="ECO:0000256" key="1">
    <source>
        <dbReference type="SAM" id="MobiDB-lite"/>
    </source>
</evidence>
<dbReference type="AlphaFoldDB" id="A0A699VAR7"/>
<sequence>SLDIPGRIIEQTGRSHGNQQLREQVSRLPVRRKMPATQQHRAVERFLCEVDVIDVHPGAGQLHLVADLQMTKPAEPRQQPAHGQRRRRLHAQDSLHGRPRSAAGCDRFGETGDRRNVLPAFGCAD</sequence>
<feature type="region of interest" description="Disordered" evidence="1">
    <location>
        <begin position="1"/>
        <end position="23"/>
    </location>
</feature>
<protein>
    <submittedName>
        <fullName evidence="2">Uncharacterized protein</fullName>
    </submittedName>
</protein>
<accession>A0A699VAR7</accession>
<name>A0A699VAR7_TANCI</name>
<feature type="compositionally biased region" description="Polar residues" evidence="1">
    <location>
        <begin position="12"/>
        <end position="23"/>
    </location>
</feature>